<comment type="caution">
    <text evidence="1">The sequence shown here is derived from an EMBL/GenBank/DDBJ whole genome shotgun (WGS) entry which is preliminary data.</text>
</comment>
<name>A0A8J4Y052_CHIOP</name>
<protein>
    <submittedName>
        <fullName evidence="1">Uncharacterized protein</fullName>
    </submittedName>
</protein>
<dbReference type="EMBL" id="JACEEZ010017318">
    <property type="protein sequence ID" value="KAG0717637.1"/>
    <property type="molecule type" value="Genomic_DNA"/>
</dbReference>
<evidence type="ECO:0000313" key="2">
    <source>
        <dbReference type="Proteomes" id="UP000770661"/>
    </source>
</evidence>
<keyword evidence="2" id="KW-1185">Reference proteome</keyword>
<gene>
    <name evidence="1" type="ORF">GWK47_054030</name>
</gene>
<reference evidence="1" key="1">
    <citation type="submission" date="2020-07" db="EMBL/GenBank/DDBJ databases">
        <title>The High-quality genome of the commercially important snow crab, Chionoecetes opilio.</title>
        <authorList>
            <person name="Jeong J.-H."/>
            <person name="Ryu S."/>
        </authorList>
    </citation>
    <scope>NUCLEOTIDE SEQUENCE</scope>
    <source>
        <strain evidence="1">MADBK_172401_WGS</strain>
        <tissue evidence="1">Digestive gland</tissue>
    </source>
</reference>
<dbReference type="AlphaFoldDB" id="A0A8J4Y052"/>
<proteinExistence type="predicted"/>
<dbReference type="Proteomes" id="UP000770661">
    <property type="component" value="Unassembled WGS sequence"/>
</dbReference>
<accession>A0A8J4Y052</accession>
<organism evidence="1 2">
    <name type="scientific">Chionoecetes opilio</name>
    <name type="common">Atlantic snow crab</name>
    <name type="synonym">Cancer opilio</name>
    <dbReference type="NCBI Taxonomy" id="41210"/>
    <lineage>
        <taxon>Eukaryota</taxon>
        <taxon>Metazoa</taxon>
        <taxon>Ecdysozoa</taxon>
        <taxon>Arthropoda</taxon>
        <taxon>Crustacea</taxon>
        <taxon>Multicrustacea</taxon>
        <taxon>Malacostraca</taxon>
        <taxon>Eumalacostraca</taxon>
        <taxon>Eucarida</taxon>
        <taxon>Decapoda</taxon>
        <taxon>Pleocyemata</taxon>
        <taxon>Brachyura</taxon>
        <taxon>Eubrachyura</taxon>
        <taxon>Majoidea</taxon>
        <taxon>Majidae</taxon>
        <taxon>Chionoecetes</taxon>
    </lineage>
</organism>
<evidence type="ECO:0000313" key="1">
    <source>
        <dbReference type="EMBL" id="KAG0717637.1"/>
    </source>
</evidence>
<sequence length="152" mass="16440">MGQRFGIPEELSVRWGNEPHSQESRGFLDTWRVRLRVFISTLPPVPNGRAKAAVQVCQEVATRHTGRTAPLDTDAAALGPSCQYLPAPPAGLRSLPSPADHRTSAAGCHTCGHSALGAIASSVKLKNANRNLENICKHEASDHKTLRQRPVH</sequence>